<dbReference type="PROSITE" id="PS51352">
    <property type="entry name" value="THIOREDOXIN_2"/>
    <property type="match status" value="1"/>
</dbReference>
<dbReference type="Pfam" id="PF02683">
    <property type="entry name" value="DsbD_TM"/>
    <property type="match status" value="1"/>
</dbReference>
<evidence type="ECO:0000256" key="5">
    <source>
        <dbReference type="ARBA" id="ARBA00022519"/>
    </source>
</evidence>
<feature type="transmembrane region" description="Helical" evidence="18">
    <location>
        <begin position="233"/>
        <end position="257"/>
    </location>
</feature>
<keyword evidence="4 18" id="KW-1003">Cell membrane</keyword>
<keyword evidence="3 18" id="KW-0813">Transport</keyword>
<dbReference type="Proteomes" id="UP001165413">
    <property type="component" value="Unassembled WGS sequence"/>
</dbReference>
<dbReference type="GO" id="GO:0047134">
    <property type="term" value="F:protein-disulfide reductase [NAD(P)H] activity"/>
    <property type="evidence" value="ECO:0007669"/>
    <property type="project" value="UniProtKB-UniRule"/>
</dbReference>
<dbReference type="GO" id="GO:0009055">
    <property type="term" value="F:electron transfer activity"/>
    <property type="evidence" value="ECO:0007669"/>
    <property type="project" value="UniProtKB-UniRule"/>
</dbReference>
<dbReference type="InterPro" id="IPR036249">
    <property type="entry name" value="Thioredoxin-like_sf"/>
</dbReference>
<dbReference type="Pfam" id="PF13899">
    <property type="entry name" value="Thioredoxin_7"/>
    <property type="match status" value="1"/>
</dbReference>
<evidence type="ECO:0000259" key="19">
    <source>
        <dbReference type="PROSITE" id="PS51352"/>
    </source>
</evidence>
<keyword evidence="7" id="KW-0732">Signal</keyword>
<dbReference type="InterPro" id="IPR035671">
    <property type="entry name" value="DsbD_gamma"/>
</dbReference>
<feature type="transmembrane region" description="Helical" evidence="18">
    <location>
        <begin position="392"/>
        <end position="413"/>
    </location>
</feature>
<evidence type="ECO:0000256" key="10">
    <source>
        <dbReference type="ARBA" id="ARBA00022989"/>
    </source>
</evidence>
<dbReference type="AlphaFoldDB" id="A0AA41WYG5"/>
<feature type="domain" description="Thioredoxin" evidence="19">
    <location>
        <begin position="520"/>
        <end position="646"/>
    </location>
</feature>
<evidence type="ECO:0000313" key="20">
    <source>
        <dbReference type="EMBL" id="MCP3428415.1"/>
    </source>
</evidence>
<dbReference type="PROSITE" id="PS00194">
    <property type="entry name" value="THIOREDOXIN_1"/>
    <property type="match status" value="1"/>
</dbReference>
<evidence type="ECO:0000256" key="14">
    <source>
        <dbReference type="ARBA" id="ARBA00023157"/>
    </source>
</evidence>
<dbReference type="PANTHER" id="PTHR32234">
    <property type="entry name" value="THIOL:DISULFIDE INTERCHANGE PROTEIN DSBD"/>
    <property type="match status" value="1"/>
</dbReference>
<dbReference type="NCBIfam" id="NF001419">
    <property type="entry name" value="PRK00293.1"/>
    <property type="match status" value="1"/>
</dbReference>
<organism evidence="20 21">
    <name type="scientific">Opacimonas viscosa</name>
    <dbReference type="NCBI Taxonomy" id="2961944"/>
    <lineage>
        <taxon>Bacteria</taxon>
        <taxon>Pseudomonadati</taxon>
        <taxon>Pseudomonadota</taxon>
        <taxon>Gammaproteobacteria</taxon>
        <taxon>Alteromonadales</taxon>
        <taxon>Alteromonadaceae</taxon>
        <taxon>Opacimonas</taxon>
    </lineage>
</organism>
<evidence type="ECO:0000256" key="16">
    <source>
        <dbReference type="ARBA" id="ARBA00047388"/>
    </source>
</evidence>
<feature type="transmembrane region" description="Helical" evidence="18">
    <location>
        <begin position="458"/>
        <end position="474"/>
    </location>
</feature>
<dbReference type="InterPro" id="IPR003834">
    <property type="entry name" value="Cyt_c_assmbl_TM_dom"/>
</dbReference>
<accession>A0AA41WYG5</accession>
<dbReference type="Gene3D" id="3.40.30.10">
    <property type="entry name" value="Glutaredoxin"/>
    <property type="match status" value="1"/>
</dbReference>
<keyword evidence="15 18" id="KW-0676">Redox-active center</keyword>
<dbReference type="InterPro" id="IPR028250">
    <property type="entry name" value="DsbDN"/>
</dbReference>
<proteinExistence type="inferred from homology"/>
<comment type="function">
    <text evidence="18">Required to facilitate the formation of correct disulfide bonds in some periplasmic proteins and for the assembly of the periplasmic c-type cytochromes. Acts by transferring electrons from cytoplasmic thioredoxin to the periplasm. This transfer involves a cascade of disulfide bond formation and reduction steps.</text>
</comment>
<keyword evidence="12 18" id="KW-0520">NAD</keyword>
<evidence type="ECO:0000256" key="18">
    <source>
        <dbReference type="HAMAP-Rule" id="MF_00399"/>
    </source>
</evidence>
<dbReference type="InterPro" id="IPR013766">
    <property type="entry name" value="Thioredoxin_domain"/>
</dbReference>
<dbReference type="HAMAP" id="MF_00399">
    <property type="entry name" value="DbsD"/>
    <property type="match status" value="1"/>
</dbReference>
<evidence type="ECO:0000256" key="1">
    <source>
        <dbReference type="ARBA" id="ARBA00004429"/>
    </source>
</evidence>
<feature type="transmembrane region" description="Helical" evidence="18">
    <location>
        <begin position="486"/>
        <end position="503"/>
    </location>
</feature>
<comment type="catalytic activity">
    <reaction evidence="17 18">
        <text>[protein]-dithiol + NADP(+) = [protein]-disulfide + NADPH + H(+)</text>
        <dbReference type="Rhea" id="RHEA:18753"/>
        <dbReference type="Rhea" id="RHEA-COMP:10593"/>
        <dbReference type="Rhea" id="RHEA-COMP:10594"/>
        <dbReference type="ChEBI" id="CHEBI:15378"/>
        <dbReference type="ChEBI" id="CHEBI:29950"/>
        <dbReference type="ChEBI" id="CHEBI:50058"/>
        <dbReference type="ChEBI" id="CHEBI:57783"/>
        <dbReference type="ChEBI" id="CHEBI:58349"/>
        <dbReference type="EC" id="1.8.1.8"/>
    </reaction>
</comment>
<evidence type="ECO:0000256" key="4">
    <source>
        <dbReference type="ARBA" id="ARBA00022475"/>
    </source>
</evidence>
<comment type="caution">
    <text evidence="20">The sequence shown here is derived from an EMBL/GenBank/DDBJ whole genome shotgun (WGS) entry which is preliminary data.</text>
</comment>
<keyword evidence="9 18" id="KW-0249">Electron transport</keyword>
<dbReference type="InterPro" id="IPR036929">
    <property type="entry name" value="DsbDN_sf"/>
</dbReference>
<dbReference type="CDD" id="cd02953">
    <property type="entry name" value="DsbDgamma"/>
    <property type="match status" value="1"/>
</dbReference>
<dbReference type="EMBL" id="JANATA010000007">
    <property type="protein sequence ID" value="MCP3428415.1"/>
    <property type="molecule type" value="Genomic_DNA"/>
</dbReference>
<keyword evidence="21" id="KW-1185">Reference proteome</keyword>
<evidence type="ECO:0000313" key="21">
    <source>
        <dbReference type="Proteomes" id="UP001165413"/>
    </source>
</evidence>
<feature type="transmembrane region" description="Helical" evidence="18">
    <location>
        <begin position="313"/>
        <end position="335"/>
    </location>
</feature>
<dbReference type="EC" id="1.8.1.8" evidence="18"/>
<feature type="transmembrane region" description="Helical" evidence="18">
    <location>
        <begin position="356"/>
        <end position="386"/>
    </location>
</feature>
<evidence type="ECO:0000256" key="2">
    <source>
        <dbReference type="ARBA" id="ARBA00007241"/>
    </source>
</evidence>
<protein>
    <recommendedName>
        <fullName evidence="18">Thiol:disulfide interchange protein DsbD</fullName>
        <ecNumber evidence="18">1.8.1.8</ecNumber>
    </recommendedName>
    <alternativeName>
        <fullName evidence="18">Protein-disulfide reductase</fullName>
        <shortName evidence="18">Disulfide reductase</shortName>
    </alternativeName>
</protein>
<keyword evidence="8 18" id="KW-0201">Cytochrome c-type biogenesis</keyword>
<feature type="disulfide bond" description="Redox-active" evidence="18">
    <location>
        <begin position="252"/>
        <end position="374"/>
    </location>
</feature>
<evidence type="ECO:0000256" key="7">
    <source>
        <dbReference type="ARBA" id="ARBA00022729"/>
    </source>
</evidence>
<dbReference type="InterPro" id="IPR017937">
    <property type="entry name" value="Thioredoxin_CS"/>
</dbReference>
<evidence type="ECO:0000256" key="6">
    <source>
        <dbReference type="ARBA" id="ARBA00022692"/>
    </source>
</evidence>
<feature type="disulfide bond" description="Redox-active" evidence="18">
    <location>
        <begin position="561"/>
        <end position="564"/>
    </location>
</feature>
<reference evidence="20" key="1">
    <citation type="submission" date="2022-07" db="EMBL/GenBank/DDBJ databases">
        <title>Characterization of the Novel Bacterium Alteromonas immobilis LMIT006 and Alteromonas gregis LMIT007.</title>
        <authorList>
            <person name="Lin X."/>
        </authorList>
    </citation>
    <scope>NUCLEOTIDE SEQUENCE</scope>
    <source>
        <strain evidence="20">LMIT007</strain>
    </source>
</reference>
<keyword evidence="6 18" id="KW-0812">Transmembrane</keyword>
<evidence type="ECO:0000256" key="8">
    <source>
        <dbReference type="ARBA" id="ARBA00022748"/>
    </source>
</evidence>
<dbReference type="Gene3D" id="2.60.40.1250">
    <property type="entry name" value="Thiol:disulfide interchange protein DsbD, N-terminal domain"/>
    <property type="match status" value="1"/>
</dbReference>
<comment type="catalytic activity">
    <reaction evidence="16 18">
        <text>[protein]-dithiol + NAD(+) = [protein]-disulfide + NADH + H(+)</text>
        <dbReference type="Rhea" id="RHEA:18749"/>
        <dbReference type="Rhea" id="RHEA-COMP:10593"/>
        <dbReference type="Rhea" id="RHEA-COMP:10594"/>
        <dbReference type="ChEBI" id="CHEBI:15378"/>
        <dbReference type="ChEBI" id="CHEBI:29950"/>
        <dbReference type="ChEBI" id="CHEBI:50058"/>
        <dbReference type="ChEBI" id="CHEBI:57540"/>
        <dbReference type="ChEBI" id="CHEBI:57945"/>
        <dbReference type="EC" id="1.8.1.8"/>
    </reaction>
</comment>
<evidence type="ECO:0000256" key="13">
    <source>
        <dbReference type="ARBA" id="ARBA00023136"/>
    </source>
</evidence>
<evidence type="ECO:0000256" key="12">
    <source>
        <dbReference type="ARBA" id="ARBA00023027"/>
    </source>
</evidence>
<dbReference type="Pfam" id="PF11412">
    <property type="entry name" value="DsbD_N"/>
    <property type="match status" value="1"/>
</dbReference>
<dbReference type="GO" id="GO:0017004">
    <property type="term" value="P:cytochrome complex assembly"/>
    <property type="evidence" value="ECO:0007669"/>
    <property type="project" value="UniProtKB-UniRule"/>
</dbReference>
<evidence type="ECO:0000256" key="17">
    <source>
        <dbReference type="ARBA" id="ARBA00047804"/>
    </source>
</evidence>
<dbReference type="InterPro" id="IPR022910">
    <property type="entry name" value="Thiol_diS_interchange_DbsD"/>
</dbReference>
<evidence type="ECO:0000256" key="3">
    <source>
        <dbReference type="ARBA" id="ARBA00022448"/>
    </source>
</evidence>
<dbReference type="SUPFAM" id="SSF74863">
    <property type="entry name" value="Thiol:disulfide interchange protein DsbD, N-terminal domain (DsbD-alpha)"/>
    <property type="match status" value="1"/>
</dbReference>
<dbReference type="SUPFAM" id="SSF52833">
    <property type="entry name" value="Thioredoxin-like"/>
    <property type="match status" value="1"/>
</dbReference>
<feature type="transmembrane region" description="Helical" evidence="18">
    <location>
        <begin position="277"/>
        <end position="301"/>
    </location>
</feature>
<gene>
    <name evidence="18" type="primary">dsbD</name>
    <name evidence="20" type="ORF">NLF92_05590</name>
</gene>
<evidence type="ECO:0000256" key="15">
    <source>
        <dbReference type="ARBA" id="ARBA00023284"/>
    </source>
</evidence>
<feature type="transmembrane region" description="Helical" evidence="18">
    <location>
        <begin position="433"/>
        <end position="452"/>
    </location>
</feature>
<keyword evidence="10 18" id="KW-1133">Transmembrane helix</keyword>
<feature type="disulfide bond" description="Redox-active" evidence="18">
    <location>
        <begin position="164"/>
        <end position="170"/>
    </location>
</feature>
<keyword evidence="5 18" id="KW-0997">Cell inner membrane</keyword>
<dbReference type="GO" id="GO:0045454">
    <property type="term" value="P:cell redox homeostasis"/>
    <property type="evidence" value="ECO:0007669"/>
    <property type="project" value="TreeGrafter"/>
</dbReference>
<dbReference type="PANTHER" id="PTHR32234:SF0">
    <property type="entry name" value="THIOL:DISULFIDE INTERCHANGE PROTEIN DSBD"/>
    <property type="match status" value="1"/>
</dbReference>
<evidence type="ECO:0000256" key="11">
    <source>
        <dbReference type="ARBA" id="ARBA00023002"/>
    </source>
</evidence>
<comment type="similarity">
    <text evidence="2 18">Belongs to the thioredoxin family. DsbD subfamily.</text>
</comment>
<keyword evidence="11 18" id="KW-0560">Oxidoreductase</keyword>
<dbReference type="GO" id="GO:0005886">
    <property type="term" value="C:plasma membrane"/>
    <property type="evidence" value="ECO:0007669"/>
    <property type="project" value="UniProtKB-SubCell"/>
</dbReference>
<comment type="subcellular location">
    <subcellularLocation>
        <location evidence="1 18">Cell inner membrane</location>
        <topology evidence="1 18">Multi-pass membrane protein</topology>
    </subcellularLocation>
</comment>
<keyword evidence="13 18" id="KW-0472">Membrane</keyword>
<name>A0AA41WYG5_9ALTE</name>
<keyword evidence="14 18" id="KW-1015">Disulfide bond</keyword>
<evidence type="ECO:0000256" key="9">
    <source>
        <dbReference type="ARBA" id="ARBA00022982"/>
    </source>
</evidence>
<sequence length="648" mass="70928">MKASYSITGLQHRLHIIIKENIHFMSSSQVSIYLKCRVFISALTLLWVTLFSGLTHAQSSNLGSLFNDEPQFLKESEAFIFDFSQRGDRLELRWQIADGYYLYKKQFKTVTKNATIGEPNFPVATQIEDEFFGISDVFFNQVSISYPIIESINDGVVKIRYQGCAEAGLCYPPTTKVVYLTAVNSSSGLADSAIPPASLLDISDRLETSQNTRSAPVSQQYTLAERLVSPDSLALTLLAFLALGIGLAFTPCVFPMYPILSSIVLGQKTSLKTSEAFVLSFVYVQGMAITYSLLGLIVASAGVQFQAALQNPYLLSFFIVAFVLLAIAMFGAYEIQLPSKWQEKLNNLSNQQKGGNLFGVFLMGVISGLIASPCTTAPLTAILLFIAQSGDLLLGFTALYVLSLGMGIPLILFGMTGGKLLPKAGNWMNVVKATFGFLMLIVAITFVERIIIDPLTDLLWAGVGFALFTYYGTLNQATKSSFAKGLRNAVIYLGLIASFMYGYNSLFQTQAMRYSTQNNAPHAAQHPNFTVVKDLGDLAAKIAAANASGKTVMVDLYADWCVACKEFEKYTFPDPAVVAALSNTVWLQIDLTDNTPTNLAFQEEFAIKGLPTILFFDEQGYELTQSRVTGFLPADAFATHVNAIFSDK</sequence>